<dbReference type="Gene3D" id="2.20.25.10">
    <property type="match status" value="1"/>
</dbReference>
<reference evidence="2" key="1">
    <citation type="journal article" date="2020" name="Nature">
        <title>Giant virus diversity and host interactions through global metagenomics.</title>
        <authorList>
            <person name="Schulz F."/>
            <person name="Roux S."/>
            <person name="Paez-Espino D."/>
            <person name="Jungbluth S."/>
            <person name="Walsh D.A."/>
            <person name="Denef V.J."/>
            <person name="McMahon K.D."/>
            <person name="Konstantinidis K.T."/>
            <person name="Eloe-Fadrosh E.A."/>
            <person name="Kyrpides N.C."/>
            <person name="Woyke T."/>
        </authorList>
    </citation>
    <scope>NUCLEOTIDE SEQUENCE</scope>
    <source>
        <strain evidence="2">GVMAG-M-3300020185-33</strain>
    </source>
</reference>
<dbReference type="AlphaFoldDB" id="A0A6C0C4V2"/>
<feature type="compositionally biased region" description="Basic and acidic residues" evidence="1">
    <location>
        <begin position="80"/>
        <end position="91"/>
    </location>
</feature>
<organism evidence="2">
    <name type="scientific">viral metagenome</name>
    <dbReference type="NCBI Taxonomy" id="1070528"/>
    <lineage>
        <taxon>unclassified sequences</taxon>
        <taxon>metagenomes</taxon>
        <taxon>organismal metagenomes</taxon>
    </lineage>
</organism>
<evidence type="ECO:0008006" key="3">
    <source>
        <dbReference type="Google" id="ProtNLM"/>
    </source>
</evidence>
<accession>A0A6C0C4V2</accession>
<feature type="region of interest" description="Disordered" evidence="1">
    <location>
        <begin position="70"/>
        <end position="91"/>
    </location>
</feature>
<dbReference type="EMBL" id="MN739340">
    <property type="protein sequence ID" value="QHS99362.1"/>
    <property type="molecule type" value="Genomic_DNA"/>
</dbReference>
<protein>
    <recommendedName>
        <fullName evidence="3">DNA-directed RNA polymerase M/15kDa subunit domain-containing protein</fullName>
    </recommendedName>
</protein>
<name>A0A6C0C4V2_9ZZZZ</name>
<evidence type="ECO:0000256" key="1">
    <source>
        <dbReference type="SAM" id="MobiDB-lite"/>
    </source>
</evidence>
<proteinExistence type="predicted"/>
<sequence>MYYIRLDGEDSNSLIYYCRKCGHEDDTLIATSDNICVSKTTVKKKEGGVKHLVNEYTKLDPTLPRVSNIPCPNTACPSNRDNDGEKKENDDKEMQHEVIYLRYNDAQLKFVYICNLCDTVWKSAETN</sequence>
<evidence type="ECO:0000313" key="2">
    <source>
        <dbReference type="EMBL" id="QHS99362.1"/>
    </source>
</evidence>